<dbReference type="AlphaFoldDB" id="A0A066YVQ3"/>
<dbReference type="EMBL" id="JNBY01000081">
    <property type="protein sequence ID" value="KDN85618.1"/>
    <property type="molecule type" value="Genomic_DNA"/>
</dbReference>
<accession>A0A066YVQ3</accession>
<keyword evidence="2" id="KW-1185">Reference proteome</keyword>
<evidence type="ECO:0000313" key="1">
    <source>
        <dbReference type="EMBL" id="KDN85618.1"/>
    </source>
</evidence>
<sequence length="95" mass="10516">MAAKFDQIGRYELITTAGAEEGTSWLILHHGRDGQEWLPGRFATRDAALLAVGIAVGSESNSTLRELCEHVLQDLNRWVTIEDITDYMARRAATG</sequence>
<proteinExistence type="predicted"/>
<dbReference type="HOGENOM" id="CLU_2369114_0_0_11"/>
<dbReference type="PATRIC" id="fig|1348663.4.peg.2540"/>
<dbReference type="RefSeq" id="WP_035862590.1">
    <property type="nucleotide sequence ID" value="NZ_KK853997.1"/>
</dbReference>
<comment type="caution">
    <text evidence="1">The sequence shown here is derived from an EMBL/GenBank/DDBJ whole genome shotgun (WGS) entry which is preliminary data.</text>
</comment>
<evidence type="ECO:0000313" key="2">
    <source>
        <dbReference type="Proteomes" id="UP000027178"/>
    </source>
</evidence>
<protein>
    <submittedName>
        <fullName evidence="1">Uncharacterized protein</fullName>
    </submittedName>
</protein>
<name>A0A066YVQ3_9ACTN</name>
<dbReference type="Proteomes" id="UP000027178">
    <property type="component" value="Unassembled WGS sequence"/>
</dbReference>
<gene>
    <name evidence="1" type="ORF">KCH_26350</name>
</gene>
<organism evidence="1 2">
    <name type="scientific">Kitasatospora cheerisanensis KCTC 2395</name>
    <dbReference type="NCBI Taxonomy" id="1348663"/>
    <lineage>
        <taxon>Bacteria</taxon>
        <taxon>Bacillati</taxon>
        <taxon>Actinomycetota</taxon>
        <taxon>Actinomycetes</taxon>
        <taxon>Kitasatosporales</taxon>
        <taxon>Streptomycetaceae</taxon>
        <taxon>Kitasatospora</taxon>
    </lineage>
</organism>
<reference evidence="1 2" key="1">
    <citation type="submission" date="2014-05" db="EMBL/GenBank/DDBJ databases">
        <title>Draft Genome Sequence of Kitasatospora cheerisanensis KCTC 2395.</title>
        <authorList>
            <person name="Nam D.H."/>
        </authorList>
    </citation>
    <scope>NUCLEOTIDE SEQUENCE [LARGE SCALE GENOMIC DNA]</scope>
    <source>
        <strain evidence="1 2">KCTC 2395</strain>
    </source>
</reference>